<dbReference type="Gene3D" id="2.30.29.30">
    <property type="entry name" value="Pleckstrin-homology domain (PH domain)/Phosphotyrosine-binding domain (PTB)"/>
    <property type="match status" value="1"/>
</dbReference>
<proteinExistence type="predicted"/>
<dbReference type="GO" id="GO:0035332">
    <property type="term" value="P:positive regulation of hippo signaling"/>
    <property type="evidence" value="ECO:0007669"/>
    <property type="project" value="TreeGrafter"/>
</dbReference>
<dbReference type="InterPro" id="IPR000299">
    <property type="entry name" value="FERM_domain"/>
</dbReference>
<dbReference type="SMART" id="SM01196">
    <property type="entry name" value="FERM_C"/>
    <property type="match status" value="1"/>
</dbReference>
<evidence type="ECO:0000313" key="3">
    <source>
        <dbReference type="Proteomes" id="UP001318040"/>
    </source>
</evidence>
<feature type="compositionally biased region" description="Polar residues" evidence="1">
    <location>
        <begin position="493"/>
        <end position="502"/>
    </location>
</feature>
<dbReference type="InterPro" id="IPR047145">
    <property type="entry name" value="FRMD6-like"/>
</dbReference>
<dbReference type="InterPro" id="IPR018980">
    <property type="entry name" value="FERM_PH-like_C"/>
</dbReference>
<feature type="region of interest" description="Disordered" evidence="1">
    <location>
        <begin position="175"/>
        <end position="221"/>
    </location>
</feature>
<dbReference type="CDD" id="cd14473">
    <property type="entry name" value="FERM_B-lobe"/>
    <property type="match status" value="1"/>
</dbReference>
<feature type="region of interest" description="Disordered" evidence="1">
    <location>
        <begin position="611"/>
        <end position="710"/>
    </location>
</feature>
<dbReference type="PANTHER" id="PTHR13429">
    <property type="entry name" value="FERM DOMAIN (PROTEIN4.1-EZRIN-RADIXIN-MOESIN) FAMILY"/>
    <property type="match status" value="1"/>
</dbReference>
<dbReference type="SUPFAM" id="SSF47031">
    <property type="entry name" value="Second domain of FERM"/>
    <property type="match status" value="1"/>
</dbReference>
<dbReference type="Proteomes" id="UP001318040">
    <property type="component" value="Chromosome 29"/>
</dbReference>
<protein>
    <submittedName>
        <fullName evidence="4">Uncharacterized protein LOC116947108</fullName>
    </submittedName>
</protein>
<dbReference type="Pfam" id="PF09380">
    <property type="entry name" value="FERM_C"/>
    <property type="match status" value="1"/>
</dbReference>
<dbReference type="Pfam" id="PF09379">
    <property type="entry name" value="FERM_N"/>
    <property type="match status" value="1"/>
</dbReference>
<dbReference type="GO" id="GO:0098592">
    <property type="term" value="C:cytoplasmic side of apical plasma membrane"/>
    <property type="evidence" value="ECO:0007669"/>
    <property type="project" value="TreeGrafter"/>
</dbReference>
<evidence type="ECO:0000259" key="2">
    <source>
        <dbReference type="PROSITE" id="PS50057"/>
    </source>
</evidence>
<keyword evidence="3" id="KW-1185">Reference proteome</keyword>
<dbReference type="SUPFAM" id="SSF54236">
    <property type="entry name" value="Ubiquitin-like"/>
    <property type="match status" value="1"/>
</dbReference>
<dbReference type="KEGG" id="pmrn:116947108"/>
<feature type="compositionally biased region" description="Basic and acidic residues" evidence="1">
    <location>
        <begin position="637"/>
        <end position="652"/>
    </location>
</feature>
<dbReference type="SMART" id="SM00295">
    <property type="entry name" value="B41"/>
    <property type="match status" value="1"/>
</dbReference>
<dbReference type="InterPro" id="IPR035963">
    <property type="entry name" value="FERM_2"/>
</dbReference>
<dbReference type="InterPro" id="IPR029071">
    <property type="entry name" value="Ubiquitin-like_domsf"/>
</dbReference>
<dbReference type="Pfam" id="PF00373">
    <property type="entry name" value="FERM_M"/>
    <property type="match status" value="1"/>
</dbReference>
<feature type="domain" description="FERM" evidence="2">
    <location>
        <begin position="24"/>
        <end position="378"/>
    </location>
</feature>
<evidence type="ECO:0000313" key="4">
    <source>
        <dbReference type="RefSeq" id="XP_032818417.1"/>
    </source>
</evidence>
<feature type="compositionally biased region" description="Low complexity" evidence="1">
    <location>
        <begin position="412"/>
        <end position="434"/>
    </location>
</feature>
<dbReference type="InterPro" id="IPR014352">
    <property type="entry name" value="FERM/acyl-CoA-bd_prot_sf"/>
</dbReference>
<dbReference type="Gene3D" id="1.20.80.10">
    <property type="match status" value="1"/>
</dbReference>
<dbReference type="PANTHER" id="PTHR13429:SF5">
    <property type="entry name" value="PROTEIN EXPANDED"/>
    <property type="match status" value="1"/>
</dbReference>
<name>A0AAJ7TKW3_PETMA</name>
<reference evidence="4" key="1">
    <citation type="submission" date="2025-08" db="UniProtKB">
        <authorList>
            <consortium name="RefSeq"/>
        </authorList>
    </citation>
    <scope>IDENTIFICATION</scope>
    <source>
        <tissue evidence="4">Sperm</tissue>
    </source>
</reference>
<sequence length="710" mass="76182">MSLPTPASCVPGAKSRRRGGGPHCALRVALPDGRALELAAAVSVTGQELLAQVCTLLRVRDSRFFGISISIRNEHVFMEPQGKLGKYCPKQWLREVAQAQAAGRSGPPLTVFFRAQCYVDLARAIRDPVSRHWYYAQVRAQVRASRCAGREEAFFSLAALALQCDFGDLAVGPAGAASGKTTREDAEAHGDPTGRGGDQGEPAPPPSPSSPPPPTRHGDAEYFDPSDYFPAWVLSRRGRGFVLRHAPRAHAELAGLARGRALLRFVREACTRLADDVPVTRYHLLLHDKHVDRELILGVSFDGLQIFQGPGKHQGEFLYAVPWTNIRKISAQGSRFVVRLEGRASTGGRLTLCTGHPRHASGLLHHVRRCHQLHVQLQPLLARMRAREQDGLPYRECFISDYPDSSPPEPPSADLDPARPQGARQQQQRGDCGDPLGGEAGVAADVGQDETQEELPRGPRGVTLRRARSQVVQETSHKRPCVEGTTARRHSFQGLSTSSSTAPPLVGRTSRPRSRSLDGHRSPITITTTTATVITTTVATIIPTKTTTTPTNTTITTITSILATTTIISTTITPTTIIPTTINPTMTTIPTIPTIITSTISSIIFLPETTASLNPHFPNDPGDPGDPGDSGDPGDPGEWRFLETPRIRDSGYHSHCATTQRRRDGGYRSGGGEATGGSGGGGGGGGMMGRDTALIPTSTPINKGSSDDSN</sequence>
<gene>
    <name evidence="4" type="primary">LOC116947108</name>
</gene>
<evidence type="ECO:0000256" key="1">
    <source>
        <dbReference type="SAM" id="MobiDB-lite"/>
    </source>
</evidence>
<dbReference type="InterPro" id="IPR019748">
    <property type="entry name" value="FERM_central"/>
</dbReference>
<accession>A0AAJ7TKW3</accession>
<feature type="region of interest" description="Disordered" evidence="1">
    <location>
        <begin position="1"/>
        <end position="21"/>
    </location>
</feature>
<dbReference type="InterPro" id="IPR019749">
    <property type="entry name" value="Band_41_domain"/>
</dbReference>
<dbReference type="InterPro" id="IPR018979">
    <property type="entry name" value="FERM_N"/>
</dbReference>
<feature type="compositionally biased region" description="Polar residues" evidence="1">
    <location>
        <begin position="695"/>
        <end position="710"/>
    </location>
</feature>
<dbReference type="PROSITE" id="PS50057">
    <property type="entry name" value="FERM_3"/>
    <property type="match status" value="1"/>
</dbReference>
<dbReference type="InterPro" id="IPR011993">
    <property type="entry name" value="PH-like_dom_sf"/>
</dbReference>
<dbReference type="AlphaFoldDB" id="A0AAJ7TKW3"/>
<feature type="compositionally biased region" description="Pro residues" evidence="1">
    <location>
        <begin position="202"/>
        <end position="215"/>
    </location>
</feature>
<organism evidence="3 4">
    <name type="scientific">Petromyzon marinus</name>
    <name type="common">Sea lamprey</name>
    <dbReference type="NCBI Taxonomy" id="7757"/>
    <lineage>
        <taxon>Eukaryota</taxon>
        <taxon>Metazoa</taxon>
        <taxon>Chordata</taxon>
        <taxon>Craniata</taxon>
        <taxon>Vertebrata</taxon>
        <taxon>Cyclostomata</taxon>
        <taxon>Hyperoartia</taxon>
        <taxon>Petromyzontiformes</taxon>
        <taxon>Petromyzontidae</taxon>
        <taxon>Petromyzon</taxon>
    </lineage>
</organism>
<feature type="compositionally biased region" description="Gly residues" evidence="1">
    <location>
        <begin position="667"/>
        <end position="688"/>
    </location>
</feature>
<dbReference type="Gene3D" id="3.10.20.90">
    <property type="entry name" value="Phosphatidylinositol 3-kinase Catalytic Subunit, Chain A, domain 1"/>
    <property type="match status" value="1"/>
</dbReference>
<dbReference type="SUPFAM" id="SSF50729">
    <property type="entry name" value="PH domain-like"/>
    <property type="match status" value="1"/>
</dbReference>
<dbReference type="RefSeq" id="XP_032818417.1">
    <property type="nucleotide sequence ID" value="XM_032962526.1"/>
</dbReference>
<feature type="region of interest" description="Disordered" evidence="1">
    <location>
        <begin position="397"/>
        <end position="522"/>
    </location>
</feature>
<feature type="compositionally biased region" description="Basic and acidic residues" evidence="1">
    <location>
        <begin position="181"/>
        <end position="192"/>
    </location>
</feature>